<evidence type="ECO:0000256" key="1">
    <source>
        <dbReference type="SAM" id="Phobius"/>
    </source>
</evidence>
<feature type="transmembrane region" description="Helical" evidence="1">
    <location>
        <begin position="141"/>
        <end position="160"/>
    </location>
</feature>
<comment type="caution">
    <text evidence="2">The sequence shown here is derived from an EMBL/GenBank/DDBJ whole genome shotgun (WGS) entry which is preliminary data.</text>
</comment>
<feature type="transmembrane region" description="Helical" evidence="1">
    <location>
        <begin position="214"/>
        <end position="232"/>
    </location>
</feature>
<dbReference type="EMBL" id="PEZP01000021">
    <property type="protein sequence ID" value="PIT98240.1"/>
    <property type="molecule type" value="Genomic_DNA"/>
</dbReference>
<feature type="transmembrane region" description="Helical" evidence="1">
    <location>
        <begin position="344"/>
        <end position="368"/>
    </location>
</feature>
<keyword evidence="1" id="KW-1133">Transmembrane helix</keyword>
<proteinExistence type="predicted"/>
<keyword evidence="1" id="KW-0812">Transmembrane</keyword>
<gene>
    <name evidence="2" type="ORF">COT71_01710</name>
</gene>
<evidence type="ECO:0008006" key="4">
    <source>
        <dbReference type="Google" id="ProtNLM"/>
    </source>
</evidence>
<name>A0A2M6WZP9_9BACT</name>
<keyword evidence="1" id="KW-0472">Membrane</keyword>
<organism evidence="2 3">
    <name type="scientific">Candidatus Andersenbacteria bacterium CG10_big_fil_rev_8_21_14_0_10_54_11</name>
    <dbReference type="NCBI Taxonomy" id="1974485"/>
    <lineage>
        <taxon>Bacteria</taxon>
        <taxon>Candidatus Anderseniibacteriota</taxon>
    </lineage>
</organism>
<protein>
    <recommendedName>
        <fullName evidence="4">Membrane protein 6-pyruvoyl-tetrahydropterin synthase-related domain-containing protein</fullName>
    </recommendedName>
</protein>
<feature type="transmembrane region" description="Helical" evidence="1">
    <location>
        <begin position="388"/>
        <end position="408"/>
    </location>
</feature>
<reference evidence="3" key="1">
    <citation type="submission" date="2017-09" db="EMBL/GenBank/DDBJ databases">
        <title>Depth-based differentiation of microbial function through sediment-hosted aquifers and enrichment of novel symbionts in the deep terrestrial subsurface.</title>
        <authorList>
            <person name="Probst A.J."/>
            <person name="Ladd B."/>
            <person name="Jarett J.K."/>
            <person name="Geller-Mcgrath D.E."/>
            <person name="Sieber C.M.K."/>
            <person name="Emerson J.B."/>
            <person name="Anantharaman K."/>
            <person name="Thomas B.C."/>
            <person name="Malmstrom R."/>
            <person name="Stieglmeier M."/>
            <person name="Klingl A."/>
            <person name="Woyke T."/>
            <person name="Ryan C.M."/>
            <person name="Banfield J.F."/>
        </authorList>
    </citation>
    <scope>NUCLEOTIDE SEQUENCE [LARGE SCALE GENOMIC DNA]</scope>
</reference>
<dbReference type="AlphaFoldDB" id="A0A2M6WZP9"/>
<evidence type="ECO:0000313" key="2">
    <source>
        <dbReference type="EMBL" id="PIT98240.1"/>
    </source>
</evidence>
<feature type="transmembrane region" description="Helical" evidence="1">
    <location>
        <begin position="310"/>
        <end position="332"/>
    </location>
</feature>
<accession>A0A2M6WZP9</accession>
<dbReference type="Proteomes" id="UP000230731">
    <property type="component" value="Unassembled WGS sequence"/>
</dbReference>
<feature type="transmembrane region" description="Helical" evidence="1">
    <location>
        <begin position="239"/>
        <end position="259"/>
    </location>
</feature>
<evidence type="ECO:0000313" key="3">
    <source>
        <dbReference type="Proteomes" id="UP000230731"/>
    </source>
</evidence>
<sequence>MKKTVFKVTLCVFGIYAVLTVLMSWPVVAGLNVRLAGQGGDPWQTLWRFESKAALLSHSDEAFTGAAWAAREFLGGGEPRLVNLSVWPWMPLHLLLGEPLAYNVVWLLSYVLAGLGMYLLVKWLIREYGIHYEELKTVQSVVVREGSPFLAGLMYMFLPYHVAHSFGHFGALQIQWLPFLLWAFLSCIVRPRVWKAVLVGLLFVLQAWSEHHYALWFAIFALLSVMYYRRSLQQLGRQLFMPAAVAAVLVIGAGAIPYWPTVRLAAQPASPLVLGDAQLVRFSTDLFSFVVPAPFHPLAGVLSTLLFHQFFTGNIAETTQYLGLLPLLFVLFFRDRVPQSQRRWWLAVAAVFFIISLGPRLHIVGRIFPMTMPYAIVAHWPVFSSIRTVGRAGVMVGAAMSILFGLAAAAQVRRAMNIVILSGVLLLEFLFFPVPTQSASLPAAYSLVSQRPGARLIELPAATNYDAASRALYGSLRHGKEVVGNFALERADGPAAVAEARSLPVLRQLLYMRTTHLLEEREEFFEQDAAETFADVARYLDIRTVLVHVDSLSTVQMQAVTTFFEGTLGVAPVVIDDVLVYELDPLPSGDGVFATRDAGWEHVGYDPARNSVFAEVSVEARLRLYNIRADVLPVTLQWQAAAADAGKLEVTAPIALQETAATDMRTITLQLPPGVTELVFRHSGDGVSVLQSPHMEAVKPET</sequence>
<feature type="transmembrane region" description="Helical" evidence="1">
    <location>
        <begin position="100"/>
        <end position="121"/>
    </location>
</feature>
<feature type="transmembrane region" description="Helical" evidence="1">
    <location>
        <begin position="415"/>
        <end position="434"/>
    </location>
</feature>